<gene>
    <name evidence="2" type="ORF">CR201_G0021403</name>
</gene>
<dbReference type="GO" id="GO:0090162">
    <property type="term" value="P:establishment of epithelial cell polarity"/>
    <property type="evidence" value="ECO:0007669"/>
    <property type="project" value="InterPro"/>
</dbReference>
<dbReference type="AlphaFoldDB" id="A0A2J8Y121"/>
<name>A0A2J8Y121_PONAB</name>
<proteinExistence type="predicted"/>
<accession>A0A2J8Y121</accession>
<dbReference type="PANTHER" id="PTHR33689">
    <property type="entry name" value="FAS-BINDING FACTOR 1"/>
    <property type="match status" value="1"/>
</dbReference>
<feature type="region of interest" description="Disordered" evidence="1">
    <location>
        <begin position="1"/>
        <end position="98"/>
    </location>
</feature>
<evidence type="ECO:0000256" key="1">
    <source>
        <dbReference type="SAM" id="MobiDB-lite"/>
    </source>
</evidence>
<feature type="compositionally biased region" description="Basic and acidic residues" evidence="1">
    <location>
        <begin position="50"/>
        <end position="60"/>
    </location>
</feature>
<evidence type="ECO:0000313" key="2">
    <source>
        <dbReference type="EMBL" id="PNJ87982.1"/>
    </source>
</evidence>
<dbReference type="PANTHER" id="PTHR33689:SF1">
    <property type="entry name" value="FAS-BINDING FACTOR 1"/>
    <property type="match status" value="1"/>
</dbReference>
<protein>
    <submittedName>
        <fullName evidence="2">FBF1 isoform 10</fullName>
    </submittedName>
</protein>
<organism evidence="2">
    <name type="scientific">Pongo abelii</name>
    <name type="common">Sumatran orangutan</name>
    <name type="synonym">Pongo pygmaeus abelii</name>
    <dbReference type="NCBI Taxonomy" id="9601"/>
    <lineage>
        <taxon>Eukaryota</taxon>
        <taxon>Metazoa</taxon>
        <taxon>Chordata</taxon>
        <taxon>Craniata</taxon>
        <taxon>Vertebrata</taxon>
        <taxon>Euteleostomi</taxon>
        <taxon>Mammalia</taxon>
        <taxon>Eutheria</taxon>
        <taxon>Euarchontoglires</taxon>
        <taxon>Primates</taxon>
        <taxon>Haplorrhini</taxon>
        <taxon>Catarrhini</taxon>
        <taxon>Hominidae</taxon>
        <taxon>Pongo</taxon>
    </lineage>
</organism>
<dbReference type="EMBL" id="NDHI03003284">
    <property type="protein sequence ID" value="PNJ87982.1"/>
    <property type="molecule type" value="Genomic_DNA"/>
</dbReference>
<feature type="non-terminal residue" evidence="2">
    <location>
        <position position="1"/>
    </location>
</feature>
<comment type="caution">
    <text evidence="2">The sequence shown here is derived from an EMBL/GenBank/DDBJ whole genome shotgun (WGS) entry which is preliminary data.</text>
</comment>
<reference evidence="2" key="1">
    <citation type="submission" date="2017-12" db="EMBL/GenBank/DDBJ databases">
        <title>High-resolution comparative analysis of great ape genomes.</title>
        <authorList>
            <person name="Pollen A."/>
            <person name="Hastie A."/>
            <person name="Hormozdiari F."/>
            <person name="Dougherty M."/>
            <person name="Liu R."/>
            <person name="Chaisson M."/>
            <person name="Hoppe E."/>
            <person name="Hill C."/>
            <person name="Pang A."/>
            <person name="Hillier L."/>
            <person name="Baker C."/>
            <person name="Armstrong J."/>
            <person name="Shendure J."/>
            <person name="Paten B."/>
            <person name="Wilson R."/>
            <person name="Chao H."/>
            <person name="Schneider V."/>
            <person name="Ventura M."/>
            <person name="Kronenberg Z."/>
            <person name="Murali S."/>
            <person name="Gordon D."/>
            <person name="Cantsilieris S."/>
            <person name="Munson K."/>
            <person name="Nelson B."/>
            <person name="Raja A."/>
            <person name="Underwood J."/>
            <person name="Diekhans M."/>
            <person name="Fiddes I."/>
            <person name="Haussler D."/>
            <person name="Eichler E."/>
        </authorList>
    </citation>
    <scope>NUCLEOTIDE SEQUENCE [LARGE SCALE GENOMIC DNA]</scope>
    <source>
        <strain evidence="2">Susie</strain>
    </source>
</reference>
<dbReference type="GO" id="GO:0036064">
    <property type="term" value="C:ciliary basal body"/>
    <property type="evidence" value="ECO:0007669"/>
    <property type="project" value="TreeGrafter"/>
</dbReference>
<dbReference type="GO" id="GO:0005814">
    <property type="term" value="C:centriole"/>
    <property type="evidence" value="ECO:0007669"/>
    <property type="project" value="TreeGrafter"/>
</dbReference>
<dbReference type="GO" id="GO:0097539">
    <property type="term" value="C:ciliary transition fiber"/>
    <property type="evidence" value="ECO:0007669"/>
    <property type="project" value="InterPro"/>
</dbReference>
<sequence length="150" mass="15613">RESSVPVTPSVPPPASQHSTPAGLPPSRAKPPTEGAGSPAKASQASKLRASKEEKEEDWLSHALSRKKSQGLAREQHAGTSEGLSLAGTAGHPPSGSLTWAFCHLHLERCLSSANLSPAHKGLSTQLLEGALEQLHEKDRVSGLASQGPL</sequence>
<dbReference type="InterPro" id="IPR033561">
    <property type="entry name" value="FBF1"/>
</dbReference>
<dbReference type="GO" id="GO:0060271">
    <property type="term" value="P:cilium assembly"/>
    <property type="evidence" value="ECO:0007669"/>
    <property type="project" value="InterPro"/>
</dbReference>